<dbReference type="HOGENOM" id="CLU_667694_0_0_1"/>
<organism evidence="3">
    <name type="scientific">Caenorhabditis brenneri</name>
    <name type="common">Nematode worm</name>
    <dbReference type="NCBI Taxonomy" id="135651"/>
    <lineage>
        <taxon>Eukaryota</taxon>
        <taxon>Metazoa</taxon>
        <taxon>Ecdysozoa</taxon>
        <taxon>Nematoda</taxon>
        <taxon>Chromadorea</taxon>
        <taxon>Rhabditida</taxon>
        <taxon>Rhabditina</taxon>
        <taxon>Rhabditomorpha</taxon>
        <taxon>Rhabditoidea</taxon>
        <taxon>Rhabditidae</taxon>
        <taxon>Peloderinae</taxon>
        <taxon>Caenorhabditis</taxon>
    </lineage>
</organism>
<name>G0NL51_CAEBE</name>
<proteinExistence type="predicted"/>
<accession>G0NL51</accession>
<dbReference type="AlphaFoldDB" id="G0NL51"/>
<gene>
    <name evidence="2" type="ORF">CAEBREN_08631</name>
</gene>
<evidence type="ECO:0000259" key="1">
    <source>
        <dbReference type="SMART" id="SM00583"/>
    </source>
</evidence>
<dbReference type="OMA" id="KCENEPV"/>
<keyword evidence="3" id="KW-1185">Reference proteome</keyword>
<dbReference type="PANTHER" id="PTHR23362">
    <property type="entry name" value="L-PLASTIN-RELATED"/>
    <property type="match status" value="1"/>
</dbReference>
<evidence type="ECO:0000313" key="2">
    <source>
        <dbReference type="EMBL" id="EGT33307.1"/>
    </source>
</evidence>
<reference evidence="3" key="1">
    <citation type="submission" date="2011-07" db="EMBL/GenBank/DDBJ databases">
        <authorList>
            <consortium name="Caenorhabditis brenneri Sequencing and Analysis Consortium"/>
            <person name="Wilson R.K."/>
        </authorList>
    </citation>
    <scope>NUCLEOTIDE SEQUENCE [LARGE SCALE GENOMIC DNA]</scope>
    <source>
        <strain evidence="3">PB2801</strain>
    </source>
</reference>
<dbReference type="eggNOG" id="ENOG502T6EX">
    <property type="taxonomic scope" value="Eukaryota"/>
</dbReference>
<dbReference type="Proteomes" id="UP000008068">
    <property type="component" value="Unassembled WGS sequence"/>
</dbReference>
<evidence type="ECO:0000313" key="3">
    <source>
        <dbReference type="Proteomes" id="UP000008068"/>
    </source>
</evidence>
<sequence length="451" mass="50292">MSSRGILDEDHLMKFLVELTQNETRPLTMTRVMSTYKAKQNRCVTPRALRRYFRRRIAPRMHEMEEYDEETRVKLIYATSTAINPSFLTKLRLHATVEVDGEQRITKYSSATLQLEGKHRPIIVTPSDNLNFDRGMTSSSSSDFRFKSIKTEVDEEDSTVDEVERKSMKMDLDLYSPASSGGLPTPNDSFLEMMAQSSQNSMDAGDSGIQNIWNPMTGLMVLPPRNPSVIQSPPALQMALPEPPSLPSISFPEDSFGAAAAERHFVNSIGNFMNAMNGMIGAMAESMMNRNNTPAPSAPEFPSSTEASYSIDTHTITTKKQFLSHIQMCLLSIDNPQLTELYHRVVGELEKCENEPVAMSKLRLALQTIVTISMANGFGSRDEGALSPPQTTNAKKFLELLELFISAQEAPELKMTHEQLKATIDSTDDAKEIEVKVVQMAFETALITMGI</sequence>
<dbReference type="InParanoid" id="G0NL51"/>
<feature type="domain" description="SPK" evidence="1">
    <location>
        <begin position="8"/>
        <end position="117"/>
    </location>
</feature>
<dbReference type="EMBL" id="GL379904">
    <property type="protein sequence ID" value="EGT33307.1"/>
    <property type="molecule type" value="Genomic_DNA"/>
</dbReference>
<dbReference type="SMART" id="SM00583">
    <property type="entry name" value="SPK"/>
    <property type="match status" value="1"/>
</dbReference>
<dbReference type="InterPro" id="IPR006570">
    <property type="entry name" value="SPK_dom"/>
</dbReference>
<dbReference type="Pfam" id="PF04435">
    <property type="entry name" value="SPK"/>
    <property type="match status" value="1"/>
</dbReference>
<dbReference type="OrthoDB" id="5877798at2759"/>
<protein>
    <recommendedName>
        <fullName evidence="1">SPK domain-containing protein</fullName>
    </recommendedName>
</protein>
<dbReference type="STRING" id="135651.G0NL51"/>
<dbReference type="InterPro" id="IPR053315">
    <property type="entry name" value="Peptidase_C14A"/>
</dbReference>